<dbReference type="Gene3D" id="1.20.1250.20">
    <property type="entry name" value="MFS general substrate transporter like domains"/>
    <property type="match status" value="1"/>
</dbReference>
<reference evidence="5 6" key="1">
    <citation type="submission" date="2017-03" db="EMBL/GenBank/DDBJ databases">
        <title>WGS assembly of Porphyra umbilicalis.</title>
        <authorList>
            <person name="Brawley S.H."/>
            <person name="Blouin N.A."/>
            <person name="Ficko-Blean E."/>
            <person name="Wheeler G.L."/>
            <person name="Lohr M."/>
            <person name="Goodson H.V."/>
            <person name="Jenkins J.W."/>
            <person name="Blaby-Haas C.E."/>
            <person name="Helliwell K.E."/>
            <person name="Chan C."/>
            <person name="Marriage T."/>
            <person name="Bhattacharya D."/>
            <person name="Klein A.S."/>
            <person name="Badis Y."/>
            <person name="Brodie J."/>
            <person name="Cao Y."/>
            <person name="Collen J."/>
            <person name="Dittami S.M."/>
            <person name="Gachon C.M."/>
            <person name="Green B.R."/>
            <person name="Karpowicz S."/>
            <person name="Kim J.W."/>
            <person name="Kudahl U."/>
            <person name="Lin S."/>
            <person name="Michel G."/>
            <person name="Mittag M."/>
            <person name="Olson B.J."/>
            <person name="Pangilinan J."/>
            <person name="Peng Y."/>
            <person name="Qiu H."/>
            <person name="Shu S."/>
            <person name="Singer J.T."/>
            <person name="Smith A.G."/>
            <person name="Sprecher B.N."/>
            <person name="Wagner V."/>
            <person name="Wang W."/>
            <person name="Wang Z.-Y."/>
            <person name="Yan J."/>
            <person name="Yarish C."/>
            <person name="Zoeuner-Riek S."/>
            <person name="Zhuang Y."/>
            <person name="Zou Y."/>
            <person name="Lindquist E.A."/>
            <person name="Grimwood J."/>
            <person name="Barry K."/>
            <person name="Rokhsar D.S."/>
            <person name="Schmutz J."/>
            <person name="Stiller J.W."/>
            <person name="Grossman A.R."/>
            <person name="Prochnik S.E."/>
        </authorList>
    </citation>
    <scope>NUCLEOTIDE SEQUENCE [LARGE SCALE GENOMIC DNA]</scope>
    <source>
        <strain evidence="5">4086291</strain>
    </source>
</reference>
<dbReference type="AlphaFoldDB" id="A0A1X6PE58"/>
<proteinExistence type="predicted"/>
<dbReference type="GO" id="GO:0022857">
    <property type="term" value="F:transmembrane transporter activity"/>
    <property type="evidence" value="ECO:0007669"/>
    <property type="project" value="InterPro"/>
</dbReference>
<feature type="domain" description="Major facilitator superfamily (MFS) profile" evidence="4">
    <location>
        <begin position="1"/>
        <end position="205"/>
    </location>
</feature>
<feature type="transmembrane region" description="Helical" evidence="2">
    <location>
        <begin position="93"/>
        <end position="115"/>
    </location>
</feature>
<gene>
    <name evidence="5" type="ORF">BU14_0091s0016</name>
</gene>
<evidence type="ECO:0000256" key="1">
    <source>
        <dbReference type="ARBA" id="ARBA00004141"/>
    </source>
</evidence>
<dbReference type="SUPFAM" id="SSF103473">
    <property type="entry name" value="MFS general substrate transporter"/>
    <property type="match status" value="1"/>
</dbReference>
<dbReference type="PROSITE" id="PS50850">
    <property type="entry name" value="MFS"/>
    <property type="match status" value="1"/>
</dbReference>
<keyword evidence="2" id="KW-1133">Transmembrane helix</keyword>
<dbReference type="GO" id="GO:0016020">
    <property type="term" value="C:membrane"/>
    <property type="evidence" value="ECO:0007669"/>
    <property type="project" value="UniProtKB-SubCell"/>
</dbReference>
<evidence type="ECO:0000313" key="6">
    <source>
        <dbReference type="Proteomes" id="UP000218209"/>
    </source>
</evidence>
<evidence type="ECO:0000256" key="3">
    <source>
        <dbReference type="SAM" id="SignalP"/>
    </source>
</evidence>
<feature type="transmembrane region" description="Helical" evidence="2">
    <location>
        <begin position="155"/>
        <end position="176"/>
    </location>
</feature>
<accession>A0A1X6PE58</accession>
<feature type="transmembrane region" description="Helical" evidence="2">
    <location>
        <begin position="33"/>
        <end position="55"/>
    </location>
</feature>
<evidence type="ECO:0000259" key="4">
    <source>
        <dbReference type="PROSITE" id="PS50850"/>
    </source>
</evidence>
<evidence type="ECO:0000313" key="5">
    <source>
        <dbReference type="EMBL" id="OSX79036.1"/>
    </source>
</evidence>
<keyword evidence="6" id="KW-1185">Reference proteome</keyword>
<keyword evidence="2" id="KW-0472">Membrane</keyword>
<comment type="subcellular location">
    <subcellularLocation>
        <location evidence="1">Membrane</location>
        <topology evidence="1">Multi-pass membrane protein</topology>
    </subcellularLocation>
</comment>
<feature type="transmembrane region" description="Helical" evidence="2">
    <location>
        <begin position="122"/>
        <end position="143"/>
    </location>
</feature>
<keyword evidence="2" id="KW-0812">Transmembrane</keyword>
<protein>
    <recommendedName>
        <fullName evidence="4">Major facilitator superfamily (MFS) profile domain-containing protein</fullName>
    </recommendedName>
</protein>
<dbReference type="Proteomes" id="UP000218209">
    <property type="component" value="Unassembled WGS sequence"/>
</dbReference>
<dbReference type="InterPro" id="IPR020846">
    <property type="entry name" value="MFS_dom"/>
</dbReference>
<feature type="transmembrane region" description="Helical" evidence="2">
    <location>
        <begin position="62"/>
        <end position="81"/>
    </location>
</feature>
<dbReference type="OrthoDB" id="5667at2759"/>
<dbReference type="EMBL" id="KV918799">
    <property type="protein sequence ID" value="OSX79036.1"/>
    <property type="molecule type" value="Genomic_DNA"/>
</dbReference>
<name>A0A1X6PE58_PORUM</name>
<evidence type="ECO:0000256" key="2">
    <source>
        <dbReference type="SAM" id="Phobius"/>
    </source>
</evidence>
<keyword evidence="3" id="KW-0732">Signal</keyword>
<dbReference type="InterPro" id="IPR036259">
    <property type="entry name" value="MFS_trans_sf"/>
</dbReference>
<sequence length="205" mass="20649">MAMNCIQAGTFFMTLTTLLPVMAADLGLSVGQTMLPLAAGKLAYVALLVPGGVLVDAAGPRAGVLGGIAGLVAVSAVHAVAARGLWATGVAHVALATFSFVSGVPVYSLFIAGWFGRGGGIGLAMGFVLAGYSLVGTAVPALIGPVAGRWGWRAAMGVVSAVLSCVGLPLTYVFLLDKEEEEEEEMVWGGDAERGGMPSPVAPAF</sequence>
<dbReference type="InterPro" id="IPR011701">
    <property type="entry name" value="MFS"/>
</dbReference>
<dbReference type="Pfam" id="PF07690">
    <property type="entry name" value="MFS_1"/>
    <property type="match status" value="1"/>
</dbReference>
<organism evidence="5 6">
    <name type="scientific">Porphyra umbilicalis</name>
    <name type="common">Purple laver</name>
    <name type="synonym">Red alga</name>
    <dbReference type="NCBI Taxonomy" id="2786"/>
    <lineage>
        <taxon>Eukaryota</taxon>
        <taxon>Rhodophyta</taxon>
        <taxon>Bangiophyceae</taxon>
        <taxon>Bangiales</taxon>
        <taxon>Bangiaceae</taxon>
        <taxon>Porphyra</taxon>
    </lineage>
</organism>
<feature type="chain" id="PRO_5013140832" description="Major facilitator superfamily (MFS) profile domain-containing protein" evidence="3">
    <location>
        <begin position="24"/>
        <end position="205"/>
    </location>
</feature>
<feature type="signal peptide" evidence="3">
    <location>
        <begin position="1"/>
        <end position="23"/>
    </location>
</feature>